<evidence type="ECO:0000313" key="6">
    <source>
        <dbReference type="Proteomes" id="UP000284022"/>
    </source>
</evidence>
<dbReference type="Proteomes" id="UP000320533">
    <property type="component" value="Chromosome"/>
</dbReference>
<dbReference type="RefSeq" id="WP_008662802.1">
    <property type="nucleotide sequence ID" value="NZ_AP019724.1"/>
</dbReference>
<evidence type="ECO:0000313" key="4">
    <source>
        <dbReference type="EMBL" id="RGU39189.1"/>
    </source>
</evidence>
<dbReference type="EMBL" id="JAWDEU010000002">
    <property type="protein sequence ID" value="MDU0244069.1"/>
    <property type="molecule type" value="Genomic_DNA"/>
</dbReference>
<gene>
    <name evidence="1" type="ORF">Bun01g_03640</name>
    <name evidence="4" type="ORF">DWW83_12170</name>
    <name evidence="3" type="ORF">DXC91_13670</name>
    <name evidence="2" type="ORF">RVH16_04965</name>
</gene>
<evidence type="ECO:0000313" key="2">
    <source>
        <dbReference type="EMBL" id="MDU0244069.1"/>
    </source>
</evidence>
<dbReference type="Proteomes" id="UP000284022">
    <property type="component" value="Unassembled WGS sequence"/>
</dbReference>
<sequence length="204" mass="23017">MKKKNIFFVLLICFINSSCNKEEQTDELQDKDFYSDVTTRASYISGTITGEMNPYVSDGYYTYDLSIPIQKQSVGIRISAVGGEARFKTNYQERFESTWVTQIPAGKNHFPINVLWTKAGSNSTLMVRPEKSTIELTADLRNINVKMKPMPINAPSTFELGDTITLWCNYSINKDTGIKWTYDKNLFAEISQSASATTVVKVSV</sequence>
<reference evidence="1 7" key="2">
    <citation type="submission" date="2019-06" db="EMBL/GenBank/DDBJ databases">
        <title>Complete genome sequence of Bacteroides uniformis NBRC 113350.</title>
        <authorList>
            <person name="Miura T."/>
            <person name="Furukawa M."/>
            <person name="Shimamura M."/>
            <person name="Ohyama Y."/>
            <person name="Yamazoe A."/>
            <person name="Kawasaki H."/>
        </authorList>
    </citation>
    <scope>NUCLEOTIDE SEQUENCE [LARGE SCALE GENOMIC DNA]</scope>
    <source>
        <strain evidence="1 7">NBRC 113350</strain>
    </source>
</reference>
<reference evidence="5 6" key="1">
    <citation type="submission" date="2018-08" db="EMBL/GenBank/DDBJ databases">
        <title>A genome reference for cultivated species of the human gut microbiota.</title>
        <authorList>
            <person name="Zou Y."/>
            <person name="Xue W."/>
            <person name="Luo G."/>
        </authorList>
    </citation>
    <scope>NUCLEOTIDE SEQUENCE [LARGE SCALE GENOMIC DNA]</scope>
    <source>
        <strain evidence="4 6">AF17-20</strain>
        <strain evidence="3 5">TF09-22</strain>
    </source>
</reference>
<dbReference type="Proteomes" id="UP000260874">
    <property type="component" value="Unassembled WGS sequence"/>
</dbReference>
<evidence type="ECO:0000313" key="5">
    <source>
        <dbReference type="Proteomes" id="UP000260874"/>
    </source>
</evidence>
<dbReference type="KEGG" id="bun:Bun01g_03640"/>
<dbReference type="EMBL" id="AP019724">
    <property type="protein sequence ID" value="BBK85994.1"/>
    <property type="molecule type" value="Genomic_DNA"/>
</dbReference>
<dbReference type="Proteomes" id="UP001181247">
    <property type="component" value="Unassembled WGS sequence"/>
</dbReference>
<organism evidence="3 5">
    <name type="scientific">Bacteroides uniformis</name>
    <dbReference type="NCBI Taxonomy" id="820"/>
    <lineage>
        <taxon>Bacteria</taxon>
        <taxon>Pseudomonadati</taxon>
        <taxon>Bacteroidota</taxon>
        <taxon>Bacteroidia</taxon>
        <taxon>Bacteroidales</taxon>
        <taxon>Bacteroidaceae</taxon>
        <taxon>Bacteroides</taxon>
    </lineage>
</organism>
<dbReference type="AlphaFoldDB" id="A0A174PHN4"/>
<dbReference type="EMBL" id="QRXV01000011">
    <property type="protein sequence ID" value="RGU39189.1"/>
    <property type="molecule type" value="Genomic_DNA"/>
</dbReference>
<accession>A0A174PHN4</accession>
<name>A0A174PHN4_BACUN</name>
<protein>
    <submittedName>
        <fullName evidence="3">Uncharacterized protein</fullName>
    </submittedName>
</protein>
<reference evidence="2" key="3">
    <citation type="submission" date="2023-10" db="EMBL/GenBank/DDBJ databases">
        <title>Genome of Potential pathogenic bacteria in Crohn's disease.</title>
        <authorList>
            <person name="Rodriguez-Palacios A."/>
        </authorList>
    </citation>
    <scope>NUCLEOTIDE SEQUENCE</scope>
    <source>
        <strain evidence="2">CavFT-hAR50</strain>
    </source>
</reference>
<proteinExistence type="predicted"/>
<evidence type="ECO:0000313" key="1">
    <source>
        <dbReference type="EMBL" id="BBK85994.1"/>
    </source>
</evidence>
<evidence type="ECO:0000313" key="3">
    <source>
        <dbReference type="EMBL" id="RGK84546.1"/>
    </source>
</evidence>
<evidence type="ECO:0000313" key="7">
    <source>
        <dbReference type="Proteomes" id="UP000320533"/>
    </source>
</evidence>
<dbReference type="EMBL" id="QSRB01000011">
    <property type="protein sequence ID" value="RGK84546.1"/>
    <property type="molecule type" value="Genomic_DNA"/>
</dbReference>